<sequence>MANVGAIQHAQLEPRRACQECNRKKTRCDMRRPVCGLCARTGNACHFPSRRKRPTARTPQPTSESRTLSDSLSKLIQAFEAAAQTGQQSDPVDGQSRAPQSLLRETLKDLLAEVGQSAGQSLEERAVSSGNDDRSASIEGGSDDEAQLFRRPSIPNANSAPSPTASGAEDEIPGPLANELVNLFFEKVQRWLPILHRPRFKTRYEATIRGEGDVMKTLSPEEGLLFYSMFAMAARFSTHPRLARVASDSRGQQFAERARQLYTQGRMHRTPSLTYLQGCILLAFYFYTSGPTQQGWVLIGVCVRLAYDLGLNEIDEEDWTPATPVDPVYKEEMRRAWWLTWELDTFASTVSRKPYSIDRKRMAVALPISDEAWFSGVQVPSAQLLVHPGQSWRSLQGSPNQDERAWFLLANHFMATVHDRLQQKQDISAEEKLTLENEICCFRLALPPSVSLDSETLNFSPSTFARCNFAIGIHLMLTATSYLVAGIAPSDSDGHGLLSLSTTTTSPLRQRAISLSRIISVWDAKYIEVAHPFYTCMMLPPLAVEGVCLRSQPLVSSTHDLAKLVLKRFADKWKLGSVVAELSTCIERGGPLTTEENQLVKRYATFFHMPRLNTNSPGSMALDVFPRDKNGPETSDNPRYTGSLGIPQVSPETQDGYPASFSVPALSDAAIHQTAMFDPENVAGLQPNMFDSAGDIDFGFADFFGDFSESDLLLP</sequence>
<dbReference type="HOGENOM" id="CLU_011017_2_0_1"/>
<evidence type="ECO:0000256" key="6">
    <source>
        <dbReference type="ARBA" id="ARBA00023242"/>
    </source>
</evidence>
<feature type="compositionally biased region" description="Low complexity" evidence="7">
    <location>
        <begin position="152"/>
        <end position="167"/>
    </location>
</feature>
<dbReference type="SUPFAM" id="SSF57701">
    <property type="entry name" value="Zn2/Cys6 DNA-binding domain"/>
    <property type="match status" value="1"/>
</dbReference>
<dbReference type="Pfam" id="PF00172">
    <property type="entry name" value="Zn_clus"/>
    <property type="match status" value="1"/>
</dbReference>
<feature type="region of interest" description="Disordered" evidence="7">
    <location>
        <begin position="116"/>
        <end position="173"/>
    </location>
</feature>
<dbReference type="SMART" id="SM00906">
    <property type="entry name" value="Fungal_trans"/>
    <property type="match status" value="1"/>
</dbReference>
<dbReference type="GO" id="GO:0006351">
    <property type="term" value="P:DNA-templated transcription"/>
    <property type="evidence" value="ECO:0007669"/>
    <property type="project" value="InterPro"/>
</dbReference>
<evidence type="ECO:0000259" key="8">
    <source>
        <dbReference type="PROSITE" id="PS50048"/>
    </source>
</evidence>
<feature type="compositionally biased region" description="Polar residues" evidence="7">
    <location>
        <begin position="57"/>
        <end position="70"/>
    </location>
</feature>
<proteinExistence type="predicted"/>
<evidence type="ECO:0000256" key="7">
    <source>
        <dbReference type="SAM" id="MobiDB-lite"/>
    </source>
</evidence>
<dbReference type="SMART" id="SM00066">
    <property type="entry name" value="GAL4"/>
    <property type="match status" value="1"/>
</dbReference>
<comment type="caution">
    <text evidence="9">The sequence shown here is derived from an EMBL/GenBank/DDBJ whole genome shotgun (WGS) entry which is preliminary data.</text>
</comment>
<dbReference type="GeneID" id="19166963"/>
<dbReference type="EMBL" id="AMGY01000002">
    <property type="protein sequence ID" value="EXJ89766.1"/>
    <property type="molecule type" value="Genomic_DNA"/>
</dbReference>
<dbReference type="CDD" id="cd12148">
    <property type="entry name" value="fungal_TF_MHR"/>
    <property type="match status" value="1"/>
</dbReference>
<comment type="subcellular location">
    <subcellularLocation>
        <location evidence="1">Nucleus</location>
    </subcellularLocation>
</comment>
<dbReference type="GO" id="GO:0008270">
    <property type="term" value="F:zinc ion binding"/>
    <property type="evidence" value="ECO:0007669"/>
    <property type="project" value="InterPro"/>
</dbReference>
<dbReference type="InterPro" id="IPR001138">
    <property type="entry name" value="Zn2Cys6_DnaBD"/>
</dbReference>
<dbReference type="InterPro" id="IPR007219">
    <property type="entry name" value="XnlR_reg_dom"/>
</dbReference>
<evidence type="ECO:0000256" key="3">
    <source>
        <dbReference type="ARBA" id="ARBA00023015"/>
    </source>
</evidence>
<keyword evidence="10" id="KW-1185">Reference proteome</keyword>
<dbReference type="Proteomes" id="UP000019478">
    <property type="component" value="Unassembled WGS sequence"/>
</dbReference>
<feature type="region of interest" description="Disordered" evidence="7">
    <location>
        <begin position="47"/>
        <end position="70"/>
    </location>
</feature>
<keyword evidence="5" id="KW-0804">Transcription</keyword>
<dbReference type="Pfam" id="PF04082">
    <property type="entry name" value="Fungal_trans"/>
    <property type="match status" value="1"/>
</dbReference>
<dbReference type="GO" id="GO:0005634">
    <property type="term" value="C:nucleus"/>
    <property type="evidence" value="ECO:0007669"/>
    <property type="project" value="UniProtKB-SubCell"/>
</dbReference>
<organism evidence="9 10">
    <name type="scientific">Capronia epimyces CBS 606.96</name>
    <dbReference type="NCBI Taxonomy" id="1182542"/>
    <lineage>
        <taxon>Eukaryota</taxon>
        <taxon>Fungi</taxon>
        <taxon>Dikarya</taxon>
        <taxon>Ascomycota</taxon>
        <taxon>Pezizomycotina</taxon>
        <taxon>Eurotiomycetes</taxon>
        <taxon>Chaetothyriomycetidae</taxon>
        <taxon>Chaetothyriales</taxon>
        <taxon>Herpotrichiellaceae</taxon>
        <taxon>Capronia</taxon>
    </lineage>
</organism>
<dbReference type="CDD" id="cd00067">
    <property type="entry name" value="GAL4"/>
    <property type="match status" value="1"/>
</dbReference>
<keyword evidence="3" id="KW-0805">Transcription regulation</keyword>
<gene>
    <name evidence="9" type="ORF">A1O3_02833</name>
</gene>
<dbReference type="GO" id="GO:0003677">
    <property type="term" value="F:DNA binding"/>
    <property type="evidence" value="ECO:0007669"/>
    <property type="project" value="UniProtKB-KW"/>
</dbReference>
<dbReference type="eggNOG" id="ENOG502SJHM">
    <property type="taxonomic scope" value="Eukaryota"/>
</dbReference>
<dbReference type="InterPro" id="IPR050815">
    <property type="entry name" value="TF_fung"/>
</dbReference>
<dbReference type="AlphaFoldDB" id="W9YKJ2"/>
<feature type="domain" description="Zn(2)-C6 fungal-type" evidence="8">
    <location>
        <begin position="17"/>
        <end position="47"/>
    </location>
</feature>
<evidence type="ECO:0000313" key="9">
    <source>
        <dbReference type="EMBL" id="EXJ89766.1"/>
    </source>
</evidence>
<name>W9YKJ2_9EURO</name>
<evidence type="ECO:0000256" key="2">
    <source>
        <dbReference type="ARBA" id="ARBA00022723"/>
    </source>
</evidence>
<dbReference type="PANTHER" id="PTHR47338:SF5">
    <property type="entry name" value="ZN(II)2CYS6 TRANSCRIPTION FACTOR (EUROFUNG)"/>
    <property type="match status" value="1"/>
</dbReference>
<keyword evidence="6" id="KW-0539">Nucleus</keyword>
<evidence type="ECO:0000313" key="10">
    <source>
        <dbReference type="Proteomes" id="UP000019478"/>
    </source>
</evidence>
<accession>W9YKJ2</accession>
<dbReference type="RefSeq" id="XP_007731163.1">
    <property type="nucleotide sequence ID" value="XM_007732973.1"/>
</dbReference>
<keyword evidence="4" id="KW-0238">DNA-binding</keyword>
<evidence type="ECO:0000256" key="4">
    <source>
        <dbReference type="ARBA" id="ARBA00023125"/>
    </source>
</evidence>
<dbReference type="GO" id="GO:0000981">
    <property type="term" value="F:DNA-binding transcription factor activity, RNA polymerase II-specific"/>
    <property type="evidence" value="ECO:0007669"/>
    <property type="project" value="InterPro"/>
</dbReference>
<dbReference type="InterPro" id="IPR036864">
    <property type="entry name" value="Zn2-C6_fun-type_DNA-bd_sf"/>
</dbReference>
<dbReference type="PROSITE" id="PS50048">
    <property type="entry name" value="ZN2_CY6_FUNGAL_2"/>
    <property type="match status" value="1"/>
</dbReference>
<dbReference type="STRING" id="1182542.W9YKJ2"/>
<reference evidence="9 10" key="1">
    <citation type="submission" date="2013-03" db="EMBL/GenBank/DDBJ databases">
        <title>The Genome Sequence of Capronia epimyces CBS 606.96.</title>
        <authorList>
            <consortium name="The Broad Institute Genomics Platform"/>
            <person name="Cuomo C."/>
            <person name="de Hoog S."/>
            <person name="Gorbushina A."/>
            <person name="Walker B."/>
            <person name="Young S.K."/>
            <person name="Zeng Q."/>
            <person name="Gargeya S."/>
            <person name="Fitzgerald M."/>
            <person name="Haas B."/>
            <person name="Abouelleil A."/>
            <person name="Allen A.W."/>
            <person name="Alvarado L."/>
            <person name="Arachchi H.M."/>
            <person name="Berlin A.M."/>
            <person name="Chapman S.B."/>
            <person name="Gainer-Dewar J."/>
            <person name="Goldberg J."/>
            <person name="Griggs A."/>
            <person name="Gujja S."/>
            <person name="Hansen M."/>
            <person name="Howarth C."/>
            <person name="Imamovic A."/>
            <person name="Ireland A."/>
            <person name="Larimer J."/>
            <person name="McCowan C."/>
            <person name="Murphy C."/>
            <person name="Pearson M."/>
            <person name="Poon T.W."/>
            <person name="Priest M."/>
            <person name="Roberts A."/>
            <person name="Saif S."/>
            <person name="Shea T."/>
            <person name="Sisk P."/>
            <person name="Sykes S."/>
            <person name="Wortman J."/>
            <person name="Nusbaum C."/>
            <person name="Birren B."/>
        </authorList>
    </citation>
    <scope>NUCLEOTIDE SEQUENCE [LARGE SCALE GENOMIC DNA]</scope>
    <source>
        <strain evidence="9 10">CBS 606.96</strain>
    </source>
</reference>
<dbReference type="Gene3D" id="4.10.240.10">
    <property type="entry name" value="Zn(2)-C6 fungal-type DNA-binding domain"/>
    <property type="match status" value="1"/>
</dbReference>
<evidence type="ECO:0000256" key="1">
    <source>
        <dbReference type="ARBA" id="ARBA00004123"/>
    </source>
</evidence>
<evidence type="ECO:0000256" key="5">
    <source>
        <dbReference type="ARBA" id="ARBA00023163"/>
    </source>
</evidence>
<dbReference type="PANTHER" id="PTHR47338">
    <property type="entry name" value="ZN(II)2CYS6 TRANSCRIPTION FACTOR (EUROFUNG)-RELATED"/>
    <property type="match status" value="1"/>
</dbReference>
<protein>
    <recommendedName>
        <fullName evidence="8">Zn(2)-C6 fungal-type domain-containing protein</fullName>
    </recommendedName>
</protein>
<feature type="compositionally biased region" description="Basic and acidic residues" evidence="7">
    <location>
        <begin position="122"/>
        <end position="136"/>
    </location>
</feature>
<keyword evidence="2" id="KW-0479">Metal-binding</keyword>
<dbReference type="OrthoDB" id="3862662at2759"/>